<proteinExistence type="predicted"/>
<keyword evidence="2" id="KW-1185">Reference proteome</keyword>
<dbReference type="Proteomes" id="UP000179769">
    <property type="component" value="Unassembled WGS sequence"/>
</dbReference>
<gene>
    <name evidence="1" type="ORF">BBK14_08025</name>
</gene>
<sequence>MVGEGVRRVRTARKGVRQDDVAKVARSYGLNWDYSRVAALERGEKAISAEELALLPDILSIACTRPVKLPDLIDPDVWVQVGARIMPGSDLVKKYAGQAALRVQAAQRAPDEWTRRSAEVMRAWEDRDRLMRLGAIVENSDHFDLHALVGLVTVGLTEERTARRIGERPLVVAYLSRVLWGRPLGEQRDRLVSERVDAGDDPARLRALRGRVTRQLIDEMTAEIGRREAHGDLYAKLTRLVAKWTWQHHRFHGVLAASDPELHQFRVDTDNPAAVDKWLTNTSHREIDDIEHELIDVRDQFRELGLPWPLMPAGFPDLDMRRLAELSEPLGEGEAERIWGRTDDREQQ</sequence>
<dbReference type="EMBL" id="MAXA01000257">
    <property type="protein sequence ID" value="OHV21213.1"/>
    <property type="molecule type" value="Genomic_DNA"/>
</dbReference>
<organism evidence="1 2">
    <name type="scientific">Parafrankia soli</name>
    <dbReference type="NCBI Taxonomy" id="2599596"/>
    <lineage>
        <taxon>Bacteria</taxon>
        <taxon>Bacillati</taxon>
        <taxon>Actinomycetota</taxon>
        <taxon>Actinomycetes</taxon>
        <taxon>Frankiales</taxon>
        <taxon>Frankiaceae</taxon>
        <taxon>Parafrankia</taxon>
    </lineage>
</organism>
<comment type="caution">
    <text evidence="1">The sequence shown here is derived from an EMBL/GenBank/DDBJ whole genome shotgun (WGS) entry which is preliminary data.</text>
</comment>
<name>A0A1S1PE85_9ACTN</name>
<dbReference type="AlphaFoldDB" id="A0A1S1PE85"/>
<evidence type="ECO:0000313" key="2">
    <source>
        <dbReference type="Proteomes" id="UP000179769"/>
    </source>
</evidence>
<evidence type="ECO:0000313" key="1">
    <source>
        <dbReference type="EMBL" id="OHV21213.1"/>
    </source>
</evidence>
<accession>A0A1S1PE85</accession>
<reference evidence="2" key="1">
    <citation type="submission" date="2016-07" db="EMBL/GenBank/DDBJ databases">
        <title>Frankia sp. NRRL B-16219 Genome sequencing.</title>
        <authorList>
            <person name="Ghodhbane-Gtari F."/>
            <person name="Swanson E."/>
            <person name="Gueddou A."/>
            <person name="Louati M."/>
            <person name="Nouioui I."/>
            <person name="Hezbri K."/>
            <person name="Abebe-Akele F."/>
            <person name="Simpson S."/>
            <person name="Morris K."/>
            <person name="Thomas K."/>
            <person name="Gtari M."/>
            <person name="Tisa L.S."/>
        </authorList>
    </citation>
    <scope>NUCLEOTIDE SEQUENCE [LARGE SCALE GENOMIC DNA]</scope>
    <source>
        <strain evidence="2">NRRL B-16219</strain>
    </source>
</reference>
<protein>
    <submittedName>
        <fullName evidence="1">Uncharacterized protein</fullName>
    </submittedName>
</protein>